<dbReference type="Pfam" id="PF00561">
    <property type="entry name" value="Abhydrolase_1"/>
    <property type="match status" value="1"/>
</dbReference>
<comment type="similarity">
    <text evidence="1">Belongs to the AB hydrolase superfamily. AB hydrolase 4 family.</text>
</comment>
<dbReference type="AlphaFoldDB" id="D7FTE8"/>
<dbReference type="ESTHER" id="ectsi-d7fte8">
    <property type="family name" value="abh_upf0017"/>
</dbReference>
<dbReference type="SUPFAM" id="SSF53474">
    <property type="entry name" value="alpha/beta-Hydrolases"/>
    <property type="match status" value="1"/>
</dbReference>
<feature type="domain" description="AB hydrolase-1" evidence="3">
    <location>
        <begin position="278"/>
        <end position="393"/>
    </location>
</feature>
<feature type="region of interest" description="Disordered" evidence="2">
    <location>
        <begin position="225"/>
        <end position="252"/>
    </location>
</feature>
<organism evidence="4 5">
    <name type="scientific">Ectocarpus siliculosus</name>
    <name type="common">Brown alga</name>
    <name type="synonym">Conferva siliculosa</name>
    <dbReference type="NCBI Taxonomy" id="2880"/>
    <lineage>
        <taxon>Eukaryota</taxon>
        <taxon>Sar</taxon>
        <taxon>Stramenopiles</taxon>
        <taxon>Ochrophyta</taxon>
        <taxon>PX clade</taxon>
        <taxon>Phaeophyceae</taxon>
        <taxon>Ectocarpales</taxon>
        <taxon>Ectocarpaceae</taxon>
        <taxon>Ectocarpus</taxon>
    </lineage>
</organism>
<evidence type="ECO:0000313" key="5">
    <source>
        <dbReference type="Proteomes" id="UP000002630"/>
    </source>
</evidence>
<evidence type="ECO:0000259" key="3">
    <source>
        <dbReference type="Pfam" id="PF00561"/>
    </source>
</evidence>
<evidence type="ECO:0000313" key="4">
    <source>
        <dbReference type="EMBL" id="CBJ48526.1"/>
    </source>
</evidence>
<dbReference type="PANTHER" id="PTHR10794">
    <property type="entry name" value="ABHYDROLASE DOMAIN-CONTAINING PROTEIN"/>
    <property type="match status" value="1"/>
</dbReference>
<dbReference type="Gene3D" id="3.40.50.1820">
    <property type="entry name" value="alpha/beta hydrolase"/>
    <property type="match status" value="1"/>
</dbReference>
<dbReference type="OrthoDB" id="247542at2759"/>
<dbReference type="EMBL" id="FN649736">
    <property type="protein sequence ID" value="CBJ48526.1"/>
    <property type="molecule type" value="Genomic_DNA"/>
</dbReference>
<dbReference type="STRING" id="2880.D7FTE8"/>
<reference evidence="4 5" key="1">
    <citation type="journal article" date="2010" name="Nature">
        <title>The Ectocarpus genome and the independent evolution of multicellularity in brown algae.</title>
        <authorList>
            <person name="Cock J.M."/>
            <person name="Sterck L."/>
            <person name="Rouze P."/>
            <person name="Scornet D."/>
            <person name="Allen A.E."/>
            <person name="Amoutzias G."/>
            <person name="Anthouard V."/>
            <person name="Artiguenave F."/>
            <person name="Aury J.M."/>
            <person name="Badger J.H."/>
            <person name="Beszteri B."/>
            <person name="Billiau K."/>
            <person name="Bonnet E."/>
            <person name="Bothwell J.H."/>
            <person name="Bowler C."/>
            <person name="Boyen C."/>
            <person name="Brownlee C."/>
            <person name="Carrano C.J."/>
            <person name="Charrier B."/>
            <person name="Cho G.Y."/>
            <person name="Coelho S.M."/>
            <person name="Collen J."/>
            <person name="Corre E."/>
            <person name="Da Silva C."/>
            <person name="Delage L."/>
            <person name="Delaroque N."/>
            <person name="Dittami S.M."/>
            <person name="Doulbeau S."/>
            <person name="Elias M."/>
            <person name="Farnham G."/>
            <person name="Gachon C.M."/>
            <person name="Gschloessl B."/>
            <person name="Heesch S."/>
            <person name="Jabbari K."/>
            <person name="Jubin C."/>
            <person name="Kawai H."/>
            <person name="Kimura K."/>
            <person name="Kloareg B."/>
            <person name="Kupper F.C."/>
            <person name="Lang D."/>
            <person name="Le Bail A."/>
            <person name="Leblanc C."/>
            <person name="Lerouge P."/>
            <person name="Lohr M."/>
            <person name="Lopez P.J."/>
            <person name="Martens C."/>
            <person name="Maumus F."/>
            <person name="Michel G."/>
            <person name="Miranda-Saavedra D."/>
            <person name="Morales J."/>
            <person name="Moreau H."/>
            <person name="Motomura T."/>
            <person name="Nagasato C."/>
            <person name="Napoli C.A."/>
            <person name="Nelson D.R."/>
            <person name="Nyvall-Collen P."/>
            <person name="Peters A.F."/>
            <person name="Pommier C."/>
            <person name="Potin P."/>
            <person name="Poulain J."/>
            <person name="Quesneville H."/>
            <person name="Read B."/>
            <person name="Rensing S.A."/>
            <person name="Ritter A."/>
            <person name="Rousvoal S."/>
            <person name="Samanta M."/>
            <person name="Samson G."/>
            <person name="Schroeder D.C."/>
            <person name="Segurens B."/>
            <person name="Strittmatter M."/>
            <person name="Tonon T."/>
            <person name="Tregear J.W."/>
            <person name="Valentin K."/>
            <person name="von Dassow P."/>
            <person name="Yamagishi T."/>
            <person name="Van de Peer Y."/>
            <person name="Wincker P."/>
        </authorList>
    </citation>
    <scope>NUCLEOTIDE SEQUENCE [LARGE SCALE GENOMIC DNA]</scope>
    <source>
        <strain evidence="5">Ec32 / CCAP1310/4</strain>
    </source>
</reference>
<dbReference type="GO" id="GO:0034338">
    <property type="term" value="F:short-chain carboxylesterase activity"/>
    <property type="evidence" value="ECO:0007669"/>
    <property type="project" value="TreeGrafter"/>
</dbReference>
<evidence type="ECO:0000256" key="1">
    <source>
        <dbReference type="ARBA" id="ARBA00010884"/>
    </source>
</evidence>
<name>D7FTE8_ECTSI</name>
<evidence type="ECO:0000256" key="2">
    <source>
        <dbReference type="SAM" id="MobiDB-lite"/>
    </source>
</evidence>
<sequence length="546" mass="57969">MTRNGGASKGSKAESCAFMGRLDVLTTAIYPHELAQEDEGDSPPPFSLTSFSAVLSALAGIVNLSGHVFRPLVVVCLSALVVLGIARNYCIATGLALLVHRTFFDGRLEELKRLSHLRPGLHCGRTARTDAIVSMVPALQHPHYKGTPWIIGGDLATLYPFLAFRSLAFHVPVVKYARRWLSVDADDTRNNGTKAQKAGGGNGSNGGIGVNHGFSDSLDGFTPCGETPSATGAVPSAANGHGTGDDGKGLDNSDDKEAVALDIALPDTGLDPDKPFYLVLHGLTGGSAEPYVLDFVAHALRRGCGLCVMISRGCMGTPVRGDNFFHGARISDVRSTVTALRRSLPEHTPLVMVGYSMGGIIATNYAALTGENSGVSCCVSMSGSFDTRTNIESRHSQQVWQPLLAMALKEHFVLSNTREIVKRGLNVSAIEACKNVLDIDTHLVAPYNGYPDVMAYYADMSAAAGDKIAGLRTPTLAVTSLDDPIMTADGSPVAEIDTINNLFILLTRNGGHVGWPTGWNPNRNRWGWMSTTSLDFCEAVVATAGL</sequence>
<dbReference type="InParanoid" id="D7FTE8"/>
<dbReference type="GO" id="GO:0047372">
    <property type="term" value="F:monoacylglycerol lipase activity"/>
    <property type="evidence" value="ECO:0007669"/>
    <property type="project" value="TreeGrafter"/>
</dbReference>
<proteinExistence type="inferred from homology"/>
<accession>D7FTE8</accession>
<dbReference type="Proteomes" id="UP000002630">
    <property type="component" value="Linkage Group LG11"/>
</dbReference>
<dbReference type="InterPro" id="IPR029058">
    <property type="entry name" value="AB_hydrolase_fold"/>
</dbReference>
<dbReference type="InterPro" id="IPR000073">
    <property type="entry name" value="AB_hydrolase_1"/>
</dbReference>
<dbReference type="eggNOG" id="KOG1838">
    <property type="taxonomic scope" value="Eukaryota"/>
</dbReference>
<feature type="compositionally biased region" description="Basic and acidic residues" evidence="2">
    <location>
        <begin position="243"/>
        <end position="252"/>
    </location>
</feature>
<dbReference type="EMBL" id="FN648431">
    <property type="protein sequence ID" value="CBJ48526.1"/>
    <property type="molecule type" value="Genomic_DNA"/>
</dbReference>
<dbReference type="PANTHER" id="PTHR10794:SF63">
    <property type="entry name" value="ALPHA_BETA HYDROLASE 1, ISOFORM A"/>
    <property type="match status" value="1"/>
</dbReference>
<dbReference type="InterPro" id="IPR050960">
    <property type="entry name" value="AB_hydrolase_4_sf"/>
</dbReference>
<gene>
    <name evidence="4" type="ORF">Esi_0025_0063</name>
</gene>
<protein>
    <recommendedName>
        <fullName evidence="3">AB hydrolase-1 domain-containing protein</fullName>
    </recommendedName>
</protein>
<keyword evidence="5" id="KW-1185">Reference proteome</keyword>